<organism evidence="1 2">
    <name type="scientific">Panagrolaimus superbus</name>
    <dbReference type="NCBI Taxonomy" id="310955"/>
    <lineage>
        <taxon>Eukaryota</taxon>
        <taxon>Metazoa</taxon>
        <taxon>Ecdysozoa</taxon>
        <taxon>Nematoda</taxon>
        <taxon>Chromadorea</taxon>
        <taxon>Rhabditida</taxon>
        <taxon>Tylenchina</taxon>
        <taxon>Panagrolaimomorpha</taxon>
        <taxon>Panagrolaimoidea</taxon>
        <taxon>Panagrolaimidae</taxon>
        <taxon>Panagrolaimus</taxon>
    </lineage>
</organism>
<evidence type="ECO:0000313" key="1">
    <source>
        <dbReference type="Proteomes" id="UP000887577"/>
    </source>
</evidence>
<dbReference type="AlphaFoldDB" id="A0A914YPN3"/>
<dbReference type="WBParaSite" id="PSU_v2.g20971.t1">
    <property type="protein sequence ID" value="PSU_v2.g20971.t1"/>
    <property type="gene ID" value="PSU_v2.g20971"/>
</dbReference>
<name>A0A914YPN3_9BILA</name>
<protein>
    <submittedName>
        <fullName evidence="2">Uncharacterized protein</fullName>
    </submittedName>
</protein>
<proteinExistence type="predicted"/>
<evidence type="ECO:0000313" key="2">
    <source>
        <dbReference type="WBParaSite" id="PSU_v2.g20971.t1"/>
    </source>
</evidence>
<keyword evidence="1" id="KW-1185">Reference proteome</keyword>
<reference evidence="2" key="1">
    <citation type="submission" date="2022-11" db="UniProtKB">
        <authorList>
            <consortium name="WormBaseParasite"/>
        </authorList>
    </citation>
    <scope>IDENTIFICATION</scope>
</reference>
<sequence length="484" mass="56431">MSNDFVPINFSANEGYFALISATSDLLTVMAYGFKSKSLITHFDVTADKAMTFLDSVADIFDAVQCKAIILHIFYFKPTGFPHVMIFARELRRKLADNKLCNFFYSGKNLFISGMLISAKIKSIKNDSLICIWVKPEQLLVMEYLFTDMGYNLIRENVIEKASERSNCYLRLNILHLTKPKHIVVYAENLETPFMKELKKKVFCEEKIHLLDKRILKESILQSKKIAKFVRDRSIVKYHINAKCEKDFAVYLDDIKNPLFVVKAGESLPVKVVDCVRRGAEKLLVCSFDVDTNEKRIIFIHKLEDNQNCHRQRITFFVDKENFPSIQSVPIILDAIKQFPQKLDGIYSKKMPVIIFRDTYSLICAVKSGNKFYSYLDGWNDMLEIMAQEDLSTLDDPVFSKNYFRENESFNRNYDRQDIVCFFMTKFLEEHLKVIKDETGESDEIAFCLAFPENENKIFRQRLLKSLKDLKTIFHLLPRGLFNK</sequence>
<accession>A0A914YPN3</accession>
<dbReference type="Proteomes" id="UP000887577">
    <property type="component" value="Unplaced"/>
</dbReference>